<dbReference type="Proteomes" id="UP000552836">
    <property type="component" value="Unassembled WGS sequence"/>
</dbReference>
<evidence type="ECO:0000313" key="3">
    <source>
        <dbReference type="EMBL" id="GGL81208.1"/>
    </source>
</evidence>
<dbReference type="EMBL" id="JAAMPA010000003">
    <property type="protein sequence ID" value="NIH69838.1"/>
    <property type="molecule type" value="Genomic_DNA"/>
</dbReference>
<name>A0A846LWF0_9ACTN</name>
<reference evidence="3" key="1">
    <citation type="journal article" date="2014" name="Int. J. Syst. Evol. Microbiol.">
        <title>Complete genome of a new Firmicutes species belonging to the dominant human colonic microbiota ('Ruminococcus bicirculans') reveals two chromosomes and a selective capacity to utilize plant glucans.</title>
        <authorList>
            <consortium name="NISC Comparative Sequencing Program"/>
            <person name="Wegmann U."/>
            <person name="Louis P."/>
            <person name="Goesmann A."/>
            <person name="Henrissat B."/>
            <person name="Duncan S.H."/>
            <person name="Flint H.J."/>
        </authorList>
    </citation>
    <scope>NUCLEOTIDE SEQUENCE</scope>
    <source>
        <strain evidence="3">CGMCC 4.5581</strain>
    </source>
</reference>
<feature type="coiled-coil region" evidence="1">
    <location>
        <begin position="35"/>
        <end position="62"/>
    </location>
</feature>
<keyword evidence="6" id="KW-1185">Reference proteome</keyword>
<dbReference type="AlphaFoldDB" id="A0A846LWF0"/>
<reference evidence="3" key="4">
    <citation type="submission" date="2024-05" db="EMBL/GenBank/DDBJ databases">
        <authorList>
            <person name="Sun Q."/>
            <person name="Zhou Y."/>
        </authorList>
    </citation>
    <scope>NUCLEOTIDE SEQUENCE</scope>
    <source>
        <strain evidence="3">CGMCC 4.5581</strain>
    </source>
</reference>
<evidence type="ECO:0000313" key="6">
    <source>
        <dbReference type="Proteomes" id="UP000648663"/>
    </source>
</evidence>
<protein>
    <recommendedName>
        <fullName evidence="2">SHOCT domain-containing protein</fullName>
    </recommendedName>
</protein>
<organism evidence="4 5">
    <name type="scientific">Modestobacter marinus</name>
    <dbReference type="NCBI Taxonomy" id="477641"/>
    <lineage>
        <taxon>Bacteria</taxon>
        <taxon>Bacillati</taxon>
        <taxon>Actinomycetota</taxon>
        <taxon>Actinomycetes</taxon>
        <taxon>Geodermatophilales</taxon>
        <taxon>Geodermatophilaceae</taxon>
        <taxon>Modestobacter</taxon>
    </lineage>
</organism>
<accession>A0A846LWF0</accession>
<gene>
    <name evidence="4" type="ORF">FB380_004336</name>
    <name evidence="3" type="ORF">GCM10011589_41860</name>
</gene>
<evidence type="ECO:0000313" key="5">
    <source>
        <dbReference type="Proteomes" id="UP000552836"/>
    </source>
</evidence>
<dbReference type="RefSeq" id="WP_166757406.1">
    <property type="nucleotide sequence ID" value="NZ_BAABJU010000011.1"/>
</dbReference>
<evidence type="ECO:0000256" key="1">
    <source>
        <dbReference type="SAM" id="Coils"/>
    </source>
</evidence>
<evidence type="ECO:0000313" key="4">
    <source>
        <dbReference type="EMBL" id="NIH69838.1"/>
    </source>
</evidence>
<evidence type="ECO:0000259" key="2">
    <source>
        <dbReference type="Pfam" id="PF09851"/>
    </source>
</evidence>
<comment type="caution">
    <text evidence="4">The sequence shown here is derived from an EMBL/GenBank/DDBJ whole genome shotgun (WGS) entry which is preliminary data.</text>
</comment>
<reference evidence="6" key="2">
    <citation type="journal article" date="2019" name="Int. J. Syst. Evol. Microbiol.">
        <title>The Global Catalogue of Microorganisms (GCM) 10K type strain sequencing project: providing services to taxonomists for standard genome sequencing and annotation.</title>
        <authorList>
            <consortium name="The Broad Institute Genomics Platform"/>
            <consortium name="The Broad Institute Genome Sequencing Center for Infectious Disease"/>
            <person name="Wu L."/>
            <person name="Ma J."/>
        </authorList>
    </citation>
    <scope>NUCLEOTIDE SEQUENCE [LARGE SCALE GENOMIC DNA]</scope>
    <source>
        <strain evidence="6">CGMCC 4.5581</strain>
    </source>
</reference>
<proteinExistence type="predicted"/>
<dbReference type="Proteomes" id="UP000648663">
    <property type="component" value="Unassembled WGS sequence"/>
</dbReference>
<sequence length="127" mass="13205">MRGRAGRGRRGPGLLGTAARTAVIAGTASSVAGRVSASQDAAARQRHEAEQAQAQVEAWQRQQDVDARVADAVARTGPAAGSAPGAQGAQLDVDELYTRLMKLGELKQAGLLDDEEFGRQKARLLGG</sequence>
<keyword evidence="1" id="KW-0175">Coiled coil</keyword>
<feature type="domain" description="SHOCT" evidence="2">
    <location>
        <begin position="99"/>
        <end position="125"/>
    </location>
</feature>
<dbReference type="EMBL" id="BMMI01000009">
    <property type="protein sequence ID" value="GGL81208.1"/>
    <property type="molecule type" value="Genomic_DNA"/>
</dbReference>
<dbReference type="Pfam" id="PF09851">
    <property type="entry name" value="SHOCT"/>
    <property type="match status" value="1"/>
</dbReference>
<dbReference type="InterPro" id="IPR018649">
    <property type="entry name" value="SHOCT"/>
</dbReference>
<reference evidence="4 5" key="3">
    <citation type="submission" date="2020-02" db="EMBL/GenBank/DDBJ databases">
        <title>Sequencing the genomes of 1000 actinobacteria strains.</title>
        <authorList>
            <person name="Klenk H.-P."/>
        </authorList>
    </citation>
    <scope>NUCLEOTIDE SEQUENCE [LARGE SCALE GENOMIC DNA]</scope>
    <source>
        <strain evidence="4 5">DSM 45201</strain>
    </source>
</reference>